<evidence type="ECO:0000313" key="1">
    <source>
        <dbReference type="EMBL" id="SYZ68218.1"/>
    </source>
</evidence>
<proteinExistence type="predicted"/>
<dbReference type="AlphaFoldDB" id="A0A3P3ZD96"/>
<dbReference type="EMBL" id="LS997630">
    <property type="protein sequence ID" value="SYZ68218.1"/>
    <property type="molecule type" value="Genomic_DNA"/>
</dbReference>
<reference evidence="1 2" key="1">
    <citation type="submission" date="2018-09" db="EMBL/GenBank/DDBJ databases">
        <authorList>
            <person name="Peiro R."/>
            <person name="Begona"/>
            <person name="Cbmso G."/>
            <person name="Lopez M."/>
            <person name="Gonzalez S."/>
        </authorList>
    </citation>
    <scope>NUCLEOTIDE SEQUENCE [LARGE SCALE GENOMIC DNA]</scope>
</reference>
<name>A0A3P3ZD96_LEIBR</name>
<organism evidence="1 2">
    <name type="scientific">Leishmania braziliensis MHOM/BR/75/M2904</name>
    <dbReference type="NCBI Taxonomy" id="420245"/>
    <lineage>
        <taxon>Eukaryota</taxon>
        <taxon>Discoba</taxon>
        <taxon>Euglenozoa</taxon>
        <taxon>Kinetoplastea</taxon>
        <taxon>Metakinetoplastina</taxon>
        <taxon>Trypanosomatida</taxon>
        <taxon>Trypanosomatidae</taxon>
        <taxon>Leishmaniinae</taxon>
        <taxon>Leishmania</taxon>
        <taxon>Leishmania braziliensis species complex</taxon>
    </lineage>
</organism>
<accession>A0A3P3ZD96</accession>
<evidence type="ECO:0000313" key="2">
    <source>
        <dbReference type="Proteomes" id="UP000319462"/>
    </source>
</evidence>
<gene>
    <name evidence="1" type="ORF">LBRM2904_31.0230</name>
</gene>
<dbReference type="Proteomes" id="UP000319462">
    <property type="component" value="Chromosome 31"/>
</dbReference>
<protein>
    <submittedName>
        <fullName evidence="1">Hypothetical_protein</fullName>
    </submittedName>
</protein>
<sequence>MECLIFEARYQPEARTLEFNLTAAPLVDVVTDVTVAPCGGAAPLWRSPATQQGLFYGRNTFLLDRPLRFADDRIALVCSVRVRQQRLSTLAVLAADVLCGNADGWAMHSTSSQDTREYTFLLTAVSNAGRCGVQDNSFVYFTSQDLPPLMEGASTTIVSPLLSEPPITHLTYACDRSPPSSLLALSAHALCYL</sequence>